<dbReference type="Pfam" id="PF05257">
    <property type="entry name" value="CHAP"/>
    <property type="match status" value="1"/>
</dbReference>
<dbReference type="Proteomes" id="UP001154095">
    <property type="component" value="Chromosome"/>
</dbReference>
<feature type="domain" description="Peptidase C51" evidence="1">
    <location>
        <begin position="30"/>
        <end position="164"/>
    </location>
</feature>
<keyword evidence="4" id="KW-1185">Reference proteome</keyword>
<dbReference type="SUPFAM" id="SSF54001">
    <property type="entry name" value="Cysteine proteinases"/>
    <property type="match status" value="1"/>
</dbReference>
<dbReference type="EMBL" id="OW659477">
    <property type="protein sequence ID" value="CAH2762034.1"/>
    <property type="molecule type" value="Genomic_DNA"/>
</dbReference>
<dbReference type="AlphaFoldDB" id="A0AAU9VIU0"/>
<evidence type="ECO:0000313" key="3">
    <source>
        <dbReference type="EMBL" id="CAH2762034.1"/>
    </source>
</evidence>
<dbReference type="Proteomes" id="UP001154111">
    <property type="component" value="Chromosome"/>
</dbReference>
<gene>
    <name evidence="3" type="ORF">ERYAMS2_01005</name>
    <name evidence="2" type="ORF">ERYAMS_00711</name>
</gene>
<evidence type="ECO:0000313" key="4">
    <source>
        <dbReference type="Proteomes" id="UP001154095"/>
    </source>
</evidence>
<proteinExistence type="predicted"/>
<name>A0AAU9VIU0_9FIRM</name>
<sequence length="350" mass="39774">MISFKIRTTGSDLHRLPEYNSYANGTMNPYHDEFAPLSVQGTMSGLKNEYALGNCTWYAFGRMLEVFTIRPDYPWCRWDAKRWGDGDGAVSSDKPEVGGIVVFGVSGDPDDYGHVAFIEKIENGRAYLSESAYSERTNGFLFKYGRSIQDVEHQWGMKVIRYLAPLKPATSYEAPVPSKNTKGKYINLLPLKDYPRYGTYDMGVVPIAQNISHYIEVMELEPNTGISYEIVDWINPQVACIETRDFGKQQIFVDSTRATVTDKPVGRIYGKKSSKVTDYTGQTLVIHDYAGYVPLYNEDFTYQYPDGLSPRNREFKILRQIADGHYIVNIPYADPQIVGIKWQSGIGFER</sequence>
<dbReference type="PROSITE" id="PS50911">
    <property type="entry name" value="CHAP"/>
    <property type="match status" value="1"/>
</dbReference>
<dbReference type="InterPro" id="IPR038765">
    <property type="entry name" value="Papain-like_cys_pep_sf"/>
</dbReference>
<reference evidence="3" key="1">
    <citation type="submission" date="2022-04" db="EMBL/GenBank/DDBJ databases">
        <authorList>
            <person name="Forde T."/>
        </authorList>
    </citation>
    <scope>NUCLEOTIDE SEQUENCE</scope>
    <source>
        <strain evidence="3">A18Y016a</strain>
        <strain evidence="2">A18Y020d</strain>
    </source>
</reference>
<accession>A0AAU9VIU0</accession>
<evidence type="ECO:0000259" key="1">
    <source>
        <dbReference type="PROSITE" id="PS50911"/>
    </source>
</evidence>
<protein>
    <submittedName>
        <fullName evidence="3">CHAP domain-containing protein</fullName>
    </submittedName>
</protein>
<evidence type="ECO:0000313" key="2">
    <source>
        <dbReference type="EMBL" id="CAH2762019.1"/>
    </source>
</evidence>
<dbReference type="RefSeq" id="WP_254006347.1">
    <property type="nucleotide sequence ID" value="NZ_OW659477.1"/>
</dbReference>
<dbReference type="EMBL" id="OW659496">
    <property type="protein sequence ID" value="CAH2762019.1"/>
    <property type="molecule type" value="Genomic_DNA"/>
</dbReference>
<dbReference type="InterPro" id="IPR007921">
    <property type="entry name" value="CHAP_dom"/>
</dbReference>
<dbReference type="Gene3D" id="3.90.1720.10">
    <property type="entry name" value="endopeptidase domain like (from Nostoc punctiforme)"/>
    <property type="match status" value="1"/>
</dbReference>
<evidence type="ECO:0000313" key="5">
    <source>
        <dbReference type="Proteomes" id="UP001154111"/>
    </source>
</evidence>
<organism evidence="3 5">
    <name type="scientific">Erysipelothrix amsterdamensis</name>
    <dbReference type="NCBI Taxonomy" id="2929157"/>
    <lineage>
        <taxon>Bacteria</taxon>
        <taxon>Bacillati</taxon>
        <taxon>Bacillota</taxon>
        <taxon>Erysipelotrichia</taxon>
        <taxon>Erysipelotrichales</taxon>
        <taxon>Erysipelotrichaceae</taxon>
        <taxon>Erysipelothrix</taxon>
    </lineage>
</organism>